<sequence>MVVVVEASAFAGAFFICYNIHETTIPLHPLWTDTF</sequence>
<proteinExistence type="predicted"/>
<dbReference type="EMBL" id="BK015133">
    <property type="protein sequence ID" value="DAD92362.1"/>
    <property type="molecule type" value="Genomic_DNA"/>
</dbReference>
<accession>A0A8S5NDL7</accession>
<evidence type="ECO:0000313" key="1">
    <source>
        <dbReference type="EMBL" id="DAD92362.1"/>
    </source>
</evidence>
<name>A0A8S5NDL7_9CAUD</name>
<protein>
    <submittedName>
        <fullName evidence="1">Uncharacterized protein</fullName>
    </submittedName>
</protein>
<organism evidence="1">
    <name type="scientific">Siphoviridae sp. ctzXg6</name>
    <dbReference type="NCBI Taxonomy" id="2826531"/>
    <lineage>
        <taxon>Viruses</taxon>
        <taxon>Duplodnaviria</taxon>
        <taxon>Heunggongvirae</taxon>
        <taxon>Uroviricota</taxon>
        <taxon>Caudoviricetes</taxon>
    </lineage>
</organism>
<reference evidence="1" key="1">
    <citation type="journal article" date="2021" name="Proc. Natl. Acad. Sci. U.S.A.">
        <title>A Catalog of Tens of Thousands of Viruses from Human Metagenomes Reveals Hidden Associations with Chronic Diseases.</title>
        <authorList>
            <person name="Tisza M.J."/>
            <person name="Buck C.B."/>
        </authorList>
    </citation>
    <scope>NUCLEOTIDE SEQUENCE</scope>
    <source>
        <strain evidence="1">CtzXg6</strain>
    </source>
</reference>